<sequence length="62" mass="6594">AHHLRGLPGNARSPPPDAGLARAGAAKRDQNRLYERPSQGEGPYPEGGSEGSRTRGGRTWCL</sequence>
<dbReference type="EMBL" id="CADCUV010000160">
    <property type="protein sequence ID" value="CAA9432187.1"/>
    <property type="molecule type" value="Genomic_DNA"/>
</dbReference>
<gene>
    <name evidence="2" type="ORF">AVDCRST_MAG22-3373</name>
</gene>
<feature type="compositionally biased region" description="Basic and acidic residues" evidence="1">
    <location>
        <begin position="26"/>
        <end position="35"/>
    </location>
</feature>
<proteinExistence type="predicted"/>
<dbReference type="AlphaFoldDB" id="A0A6J4Q9Q5"/>
<evidence type="ECO:0000313" key="2">
    <source>
        <dbReference type="EMBL" id="CAA9432187.1"/>
    </source>
</evidence>
<feature type="non-terminal residue" evidence="2">
    <location>
        <position position="62"/>
    </location>
</feature>
<feature type="region of interest" description="Disordered" evidence="1">
    <location>
        <begin position="1"/>
        <end position="62"/>
    </location>
</feature>
<feature type="compositionally biased region" description="Low complexity" evidence="1">
    <location>
        <begin position="37"/>
        <end position="47"/>
    </location>
</feature>
<reference evidence="2" key="1">
    <citation type="submission" date="2020-02" db="EMBL/GenBank/DDBJ databases">
        <authorList>
            <person name="Meier V. D."/>
        </authorList>
    </citation>
    <scope>NUCLEOTIDE SEQUENCE</scope>
    <source>
        <strain evidence="2">AVDCRST_MAG22</strain>
    </source>
</reference>
<protein>
    <submittedName>
        <fullName evidence="2">Uncharacterized protein</fullName>
    </submittedName>
</protein>
<feature type="non-terminal residue" evidence="2">
    <location>
        <position position="1"/>
    </location>
</feature>
<name>A0A6J4Q9Q5_9ACTN</name>
<organism evidence="2">
    <name type="scientific">uncultured Rubrobacteraceae bacterium</name>
    <dbReference type="NCBI Taxonomy" id="349277"/>
    <lineage>
        <taxon>Bacteria</taxon>
        <taxon>Bacillati</taxon>
        <taxon>Actinomycetota</taxon>
        <taxon>Rubrobacteria</taxon>
        <taxon>Rubrobacterales</taxon>
        <taxon>Rubrobacteraceae</taxon>
        <taxon>environmental samples</taxon>
    </lineage>
</organism>
<accession>A0A6J4Q9Q5</accession>
<evidence type="ECO:0000256" key="1">
    <source>
        <dbReference type="SAM" id="MobiDB-lite"/>
    </source>
</evidence>